<name>A0A0D0DP02_9AGAM</name>
<organism evidence="1 2">
    <name type="scientific">Paxillus rubicundulus Ve08.2h10</name>
    <dbReference type="NCBI Taxonomy" id="930991"/>
    <lineage>
        <taxon>Eukaryota</taxon>
        <taxon>Fungi</taxon>
        <taxon>Dikarya</taxon>
        <taxon>Basidiomycota</taxon>
        <taxon>Agaricomycotina</taxon>
        <taxon>Agaricomycetes</taxon>
        <taxon>Agaricomycetidae</taxon>
        <taxon>Boletales</taxon>
        <taxon>Paxilineae</taxon>
        <taxon>Paxillaceae</taxon>
        <taxon>Paxillus</taxon>
    </lineage>
</organism>
<dbReference type="HOGENOM" id="CLU_1540558_0_0_1"/>
<dbReference type="AlphaFoldDB" id="A0A0D0DP02"/>
<dbReference type="InParanoid" id="A0A0D0DP02"/>
<keyword evidence="2" id="KW-1185">Reference proteome</keyword>
<dbReference type="Proteomes" id="UP000054538">
    <property type="component" value="Unassembled WGS sequence"/>
</dbReference>
<evidence type="ECO:0000313" key="1">
    <source>
        <dbReference type="EMBL" id="KIL00748.1"/>
    </source>
</evidence>
<reference evidence="1 2" key="1">
    <citation type="submission" date="2014-04" db="EMBL/GenBank/DDBJ databases">
        <authorList>
            <consortium name="DOE Joint Genome Institute"/>
            <person name="Kuo A."/>
            <person name="Kohler A."/>
            <person name="Jargeat P."/>
            <person name="Nagy L.G."/>
            <person name="Floudas D."/>
            <person name="Copeland A."/>
            <person name="Barry K.W."/>
            <person name="Cichocki N."/>
            <person name="Veneault-Fourrey C."/>
            <person name="LaButti K."/>
            <person name="Lindquist E.A."/>
            <person name="Lipzen A."/>
            <person name="Lundell T."/>
            <person name="Morin E."/>
            <person name="Murat C."/>
            <person name="Sun H."/>
            <person name="Tunlid A."/>
            <person name="Henrissat B."/>
            <person name="Grigoriev I.V."/>
            <person name="Hibbett D.S."/>
            <person name="Martin F."/>
            <person name="Nordberg H.P."/>
            <person name="Cantor M.N."/>
            <person name="Hua S.X."/>
        </authorList>
    </citation>
    <scope>NUCLEOTIDE SEQUENCE [LARGE SCALE GENOMIC DNA]</scope>
    <source>
        <strain evidence="1 2">Ve08.2h10</strain>
    </source>
</reference>
<protein>
    <submittedName>
        <fullName evidence="1">Uncharacterized protein</fullName>
    </submittedName>
</protein>
<dbReference type="EMBL" id="KN824827">
    <property type="protein sequence ID" value="KIL00748.1"/>
    <property type="molecule type" value="Genomic_DNA"/>
</dbReference>
<reference evidence="2" key="2">
    <citation type="submission" date="2015-01" db="EMBL/GenBank/DDBJ databases">
        <title>Evolutionary Origins and Diversification of the Mycorrhizal Mutualists.</title>
        <authorList>
            <consortium name="DOE Joint Genome Institute"/>
            <consortium name="Mycorrhizal Genomics Consortium"/>
            <person name="Kohler A."/>
            <person name="Kuo A."/>
            <person name="Nagy L.G."/>
            <person name="Floudas D."/>
            <person name="Copeland A."/>
            <person name="Barry K.W."/>
            <person name="Cichocki N."/>
            <person name="Veneault-Fourrey C."/>
            <person name="LaButti K."/>
            <person name="Lindquist E.A."/>
            <person name="Lipzen A."/>
            <person name="Lundell T."/>
            <person name="Morin E."/>
            <person name="Murat C."/>
            <person name="Riley R."/>
            <person name="Ohm R."/>
            <person name="Sun H."/>
            <person name="Tunlid A."/>
            <person name="Henrissat B."/>
            <person name="Grigoriev I.V."/>
            <person name="Hibbett D.S."/>
            <person name="Martin F."/>
        </authorList>
    </citation>
    <scope>NUCLEOTIDE SEQUENCE [LARGE SCALE GENOMIC DNA]</scope>
    <source>
        <strain evidence="2">Ve08.2h10</strain>
    </source>
</reference>
<accession>A0A0D0DP02</accession>
<proteinExistence type="predicted"/>
<evidence type="ECO:0000313" key="2">
    <source>
        <dbReference type="Proteomes" id="UP000054538"/>
    </source>
</evidence>
<gene>
    <name evidence="1" type="ORF">PAXRUDRAFT_598891</name>
</gene>
<dbReference type="OrthoDB" id="10456252at2759"/>
<sequence length="174" mass="19410">MTSSQAFYPGLYNWEDNAQFIQTNAGYYPFDQDLGDSMSAFVSPSGGSYHDNPIQAPGYPPIRQHGQPLQQLRVDTEFALRPLYDSATSSSTPFSNCPPATPWQLHTNTPFIESSSPASAPAVLQKGILSLVWLRLRRAPLPNVTDASFTRSRRGHVQLSYTPSSRRRCKIFQN</sequence>